<name>A0AAF0QSN2_SOLVR</name>
<proteinExistence type="predicted"/>
<evidence type="ECO:0000313" key="2">
    <source>
        <dbReference type="Proteomes" id="UP001234989"/>
    </source>
</evidence>
<dbReference type="EMBL" id="CP133616">
    <property type="protein sequence ID" value="WMV29594.1"/>
    <property type="molecule type" value="Genomic_DNA"/>
</dbReference>
<reference evidence="1" key="1">
    <citation type="submission" date="2023-08" db="EMBL/GenBank/DDBJ databases">
        <title>A de novo genome assembly of Solanum verrucosum Schlechtendal, a Mexican diploid species geographically isolated from the other diploid A-genome species in potato relatives.</title>
        <authorList>
            <person name="Hosaka K."/>
        </authorList>
    </citation>
    <scope>NUCLEOTIDE SEQUENCE</scope>
    <source>
        <tissue evidence="1">Young leaves</tissue>
    </source>
</reference>
<accession>A0AAF0QSN2</accession>
<dbReference type="Proteomes" id="UP001234989">
    <property type="component" value="Chromosome 5"/>
</dbReference>
<gene>
    <name evidence="1" type="ORF">MTR67_022979</name>
</gene>
<sequence length="111" mass="12419">MHRSFPKTIWGFHFKNNPTKDEISVNRSNGSQLGHQDDIKNLNDVNNLIKLGGVGVIRLPPAVGNDVFHVTSTMLQLLQMKGLYGELAHEDPHDHIRNFVDVCGPFSFKGV</sequence>
<keyword evidence="2" id="KW-1185">Reference proteome</keyword>
<organism evidence="1 2">
    <name type="scientific">Solanum verrucosum</name>
    <dbReference type="NCBI Taxonomy" id="315347"/>
    <lineage>
        <taxon>Eukaryota</taxon>
        <taxon>Viridiplantae</taxon>
        <taxon>Streptophyta</taxon>
        <taxon>Embryophyta</taxon>
        <taxon>Tracheophyta</taxon>
        <taxon>Spermatophyta</taxon>
        <taxon>Magnoliopsida</taxon>
        <taxon>eudicotyledons</taxon>
        <taxon>Gunneridae</taxon>
        <taxon>Pentapetalae</taxon>
        <taxon>asterids</taxon>
        <taxon>lamiids</taxon>
        <taxon>Solanales</taxon>
        <taxon>Solanaceae</taxon>
        <taxon>Solanoideae</taxon>
        <taxon>Solaneae</taxon>
        <taxon>Solanum</taxon>
    </lineage>
</organism>
<protein>
    <submittedName>
        <fullName evidence="1">Uncharacterized protein</fullName>
    </submittedName>
</protein>
<evidence type="ECO:0000313" key="1">
    <source>
        <dbReference type="EMBL" id="WMV29594.1"/>
    </source>
</evidence>
<dbReference type="AlphaFoldDB" id="A0AAF0QSN2"/>